<proteinExistence type="predicted"/>
<gene>
    <name evidence="2" type="ORF">OVN521_LOCUS15892</name>
</gene>
<accession>A0A819PSU5</accession>
<dbReference type="Proteomes" id="UP000663866">
    <property type="component" value="Unassembled WGS sequence"/>
</dbReference>
<feature type="transmembrane region" description="Helical" evidence="1">
    <location>
        <begin position="18"/>
        <end position="38"/>
    </location>
</feature>
<keyword evidence="1" id="KW-0472">Membrane</keyword>
<evidence type="ECO:0000256" key="1">
    <source>
        <dbReference type="SAM" id="Phobius"/>
    </source>
</evidence>
<dbReference type="AlphaFoldDB" id="A0A819PSU5"/>
<keyword evidence="1" id="KW-1133">Transmembrane helix</keyword>
<comment type="caution">
    <text evidence="2">The sequence shown here is derived from an EMBL/GenBank/DDBJ whole genome shotgun (WGS) entry which is preliminary data.</text>
</comment>
<name>A0A819PSU5_9BILA</name>
<dbReference type="EMBL" id="CAJOBG010002580">
    <property type="protein sequence ID" value="CAF4015757.1"/>
    <property type="molecule type" value="Genomic_DNA"/>
</dbReference>
<sequence length="122" mass="14183">MKKKLHDSFGIYHDECNYISISISTWIFTICTWIFFILSSYDIIKSERQDYDDYIEFLINKKEQFHDVEMKITVVPEAVLVVLMTAVVLHWLVDEQLVVFVAVPTEGVRPGVLGLPRSKNLT</sequence>
<evidence type="ECO:0000313" key="3">
    <source>
        <dbReference type="Proteomes" id="UP000663866"/>
    </source>
</evidence>
<organism evidence="2 3">
    <name type="scientific">Rotaria magnacalcarata</name>
    <dbReference type="NCBI Taxonomy" id="392030"/>
    <lineage>
        <taxon>Eukaryota</taxon>
        <taxon>Metazoa</taxon>
        <taxon>Spiralia</taxon>
        <taxon>Gnathifera</taxon>
        <taxon>Rotifera</taxon>
        <taxon>Eurotatoria</taxon>
        <taxon>Bdelloidea</taxon>
        <taxon>Philodinida</taxon>
        <taxon>Philodinidae</taxon>
        <taxon>Rotaria</taxon>
    </lineage>
</organism>
<keyword evidence="1" id="KW-0812">Transmembrane</keyword>
<feature type="transmembrane region" description="Helical" evidence="1">
    <location>
        <begin position="72"/>
        <end position="93"/>
    </location>
</feature>
<evidence type="ECO:0000313" key="2">
    <source>
        <dbReference type="EMBL" id="CAF4015757.1"/>
    </source>
</evidence>
<reference evidence="2" key="1">
    <citation type="submission" date="2021-02" db="EMBL/GenBank/DDBJ databases">
        <authorList>
            <person name="Nowell W R."/>
        </authorList>
    </citation>
    <scope>NUCLEOTIDE SEQUENCE</scope>
</reference>
<protein>
    <submittedName>
        <fullName evidence="2">Uncharacterized protein</fullName>
    </submittedName>
</protein>
<keyword evidence="3" id="KW-1185">Reference proteome</keyword>